<evidence type="ECO:0000256" key="2">
    <source>
        <dbReference type="ARBA" id="ARBA00012251"/>
    </source>
</evidence>
<dbReference type="PROSITE" id="PS51873">
    <property type="entry name" value="TRIAD"/>
    <property type="match status" value="1"/>
</dbReference>
<dbReference type="InterPro" id="IPR031127">
    <property type="entry name" value="E3_UB_ligase_RBR"/>
</dbReference>
<dbReference type="GO" id="GO:0016567">
    <property type="term" value="P:protein ubiquitination"/>
    <property type="evidence" value="ECO:0007669"/>
    <property type="project" value="InterPro"/>
</dbReference>
<keyword evidence="9" id="KW-0812">Transmembrane</keyword>
<dbReference type="Proteomes" id="UP000030745">
    <property type="component" value="Unassembled WGS sequence"/>
</dbReference>
<keyword evidence="4" id="KW-0479">Metal-binding</keyword>
<keyword evidence="12" id="KW-1185">Reference proteome</keyword>
<evidence type="ECO:0000256" key="3">
    <source>
        <dbReference type="ARBA" id="ARBA00022679"/>
    </source>
</evidence>
<dbReference type="InterPro" id="IPR013083">
    <property type="entry name" value="Znf_RING/FYVE/PHD"/>
</dbReference>
<comment type="catalytic activity">
    <reaction evidence="1">
        <text>[E2 ubiquitin-conjugating enzyme]-S-ubiquitinyl-L-cysteine + [acceptor protein]-L-lysine = [E2 ubiquitin-conjugating enzyme]-L-cysteine + [acceptor protein]-N(6)-ubiquitinyl-L-lysine.</text>
        <dbReference type="EC" id="2.3.2.31"/>
    </reaction>
</comment>
<dbReference type="Pfam" id="PF22191">
    <property type="entry name" value="IBR_1"/>
    <property type="match status" value="1"/>
</dbReference>
<evidence type="ECO:0000256" key="5">
    <source>
        <dbReference type="ARBA" id="ARBA00022737"/>
    </source>
</evidence>
<dbReference type="InterPro" id="IPR002867">
    <property type="entry name" value="IBR_dom"/>
</dbReference>
<feature type="transmembrane region" description="Helical" evidence="9">
    <location>
        <begin position="231"/>
        <end position="257"/>
    </location>
</feature>
<sequence length="287" mass="32340">MDNAPLDVSVPVDASCSICLEARPVQCAHHCGHCDTKVCNDCFRSYLIHKIDDGEVAPHQLVWPGSCRQPIWRETLESFVSARQVRKYTVALEVIARRQRGQRFCPRPECGHELASSTGKSSRRVDCKSCRHVSCRDCGGAYHWWPWCDRQYRSWCRNHGARRCPSCSAIAEKVSGCNHVQCTYCHHVFCWGCRVKWEDHNHALCPLRTLVRSTDWRFGPTAPLRCVTKTLVGVAALLAAILAVGIAVVALPLACIYDGIADRCRRHRAPSAPARAQRLHIGRPRYT</sequence>
<dbReference type="SUPFAM" id="SSF57850">
    <property type="entry name" value="RING/U-box"/>
    <property type="match status" value="1"/>
</dbReference>
<gene>
    <name evidence="11" type="ORF">SPRG_14879</name>
</gene>
<dbReference type="GO" id="GO:0008270">
    <property type="term" value="F:zinc ion binding"/>
    <property type="evidence" value="ECO:0007669"/>
    <property type="project" value="UniProtKB-KW"/>
</dbReference>
<evidence type="ECO:0000256" key="7">
    <source>
        <dbReference type="ARBA" id="ARBA00022786"/>
    </source>
</evidence>
<reference evidence="11 12" key="1">
    <citation type="journal article" date="2013" name="PLoS Genet.">
        <title>Distinctive expansion of potential virulence genes in the genome of the oomycete fish pathogen Saprolegnia parasitica.</title>
        <authorList>
            <person name="Jiang R.H."/>
            <person name="de Bruijn I."/>
            <person name="Haas B.J."/>
            <person name="Belmonte R."/>
            <person name="Lobach L."/>
            <person name="Christie J."/>
            <person name="van den Ackerveken G."/>
            <person name="Bottin A."/>
            <person name="Bulone V."/>
            <person name="Diaz-Moreno S.M."/>
            <person name="Dumas B."/>
            <person name="Fan L."/>
            <person name="Gaulin E."/>
            <person name="Govers F."/>
            <person name="Grenville-Briggs L.J."/>
            <person name="Horner N.R."/>
            <person name="Levin J.Z."/>
            <person name="Mammella M."/>
            <person name="Meijer H.J."/>
            <person name="Morris P."/>
            <person name="Nusbaum C."/>
            <person name="Oome S."/>
            <person name="Phillips A.J."/>
            <person name="van Rooyen D."/>
            <person name="Rzeszutek E."/>
            <person name="Saraiva M."/>
            <person name="Secombes C.J."/>
            <person name="Seidl M.F."/>
            <person name="Snel B."/>
            <person name="Stassen J.H."/>
            <person name="Sykes S."/>
            <person name="Tripathy S."/>
            <person name="van den Berg H."/>
            <person name="Vega-Arreguin J.C."/>
            <person name="Wawra S."/>
            <person name="Young S.K."/>
            <person name="Zeng Q."/>
            <person name="Dieguez-Uribeondo J."/>
            <person name="Russ C."/>
            <person name="Tyler B.M."/>
            <person name="van West P."/>
        </authorList>
    </citation>
    <scope>NUCLEOTIDE SEQUENCE [LARGE SCALE GENOMIC DNA]</scope>
    <source>
        <strain evidence="11 12">CBS 223.65</strain>
    </source>
</reference>
<keyword evidence="6" id="KW-0863">Zinc-finger</keyword>
<dbReference type="SMART" id="SM00647">
    <property type="entry name" value="IBR"/>
    <property type="match status" value="2"/>
</dbReference>
<keyword evidence="3" id="KW-0808">Transferase</keyword>
<dbReference type="Gene3D" id="2.20.25.20">
    <property type="match status" value="1"/>
</dbReference>
<proteinExistence type="predicted"/>
<dbReference type="EC" id="2.3.2.31" evidence="2"/>
<keyword evidence="5" id="KW-0677">Repeat</keyword>
<dbReference type="Pfam" id="PF01485">
    <property type="entry name" value="IBR"/>
    <property type="match status" value="1"/>
</dbReference>
<dbReference type="CDD" id="cd20335">
    <property type="entry name" value="BRcat_RBR"/>
    <property type="match status" value="1"/>
</dbReference>
<dbReference type="Gene3D" id="1.20.120.1750">
    <property type="match status" value="1"/>
</dbReference>
<keyword evidence="9" id="KW-1133">Transmembrane helix</keyword>
<dbReference type="AlphaFoldDB" id="A0A067BLK0"/>
<organism evidence="11 12">
    <name type="scientific">Saprolegnia parasitica (strain CBS 223.65)</name>
    <dbReference type="NCBI Taxonomy" id="695850"/>
    <lineage>
        <taxon>Eukaryota</taxon>
        <taxon>Sar</taxon>
        <taxon>Stramenopiles</taxon>
        <taxon>Oomycota</taxon>
        <taxon>Saprolegniomycetes</taxon>
        <taxon>Saprolegniales</taxon>
        <taxon>Saprolegniaceae</taxon>
        <taxon>Saprolegnia</taxon>
    </lineage>
</organism>
<dbReference type="RefSeq" id="XP_012209947.1">
    <property type="nucleotide sequence ID" value="XM_012354557.1"/>
</dbReference>
<name>A0A067BLK0_SAPPC</name>
<dbReference type="GO" id="GO:0061630">
    <property type="term" value="F:ubiquitin protein ligase activity"/>
    <property type="evidence" value="ECO:0007669"/>
    <property type="project" value="UniProtKB-EC"/>
</dbReference>
<protein>
    <recommendedName>
        <fullName evidence="2">RBR-type E3 ubiquitin transferase</fullName>
        <ecNumber evidence="2">2.3.2.31</ecNumber>
    </recommendedName>
</protein>
<evidence type="ECO:0000313" key="12">
    <source>
        <dbReference type="Proteomes" id="UP000030745"/>
    </source>
</evidence>
<feature type="domain" description="RING-type" evidence="10">
    <location>
        <begin position="12"/>
        <end position="219"/>
    </location>
</feature>
<dbReference type="STRING" id="695850.A0A067BLK0"/>
<evidence type="ECO:0000256" key="1">
    <source>
        <dbReference type="ARBA" id="ARBA00001798"/>
    </source>
</evidence>
<evidence type="ECO:0000256" key="4">
    <source>
        <dbReference type="ARBA" id="ARBA00022723"/>
    </source>
</evidence>
<dbReference type="EMBL" id="KK583355">
    <property type="protein sequence ID" value="KDO19359.1"/>
    <property type="molecule type" value="Genomic_DNA"/>
</dbReference>
<dbReference type="CDD" id="cd20336">
    <property type="entry name" value="Rcat_RBR"/>
    <property type="match status" value="1"/>
</dbReference>
<accession>A0A067BLK0</accession>
<dbReference type="OMA" id="HYMSPTG"/>
<keyword evidence="9" id="KW-0472">Membrane</keyword>
<dbReference type="OrthoDB" id="1431934at2759"/>
<dbReference type="PANTHER" id="PTHR11685">
    <property type="entry name" value="RBR FAMILY RING FINGER AND IBR DOMAIN-CONTAINING"/>
    <property type="match status" value="1"/>
</dbReference>
<dbReference type="GeneID" id="24136662"/>
<evidence type="ECO:0000259" key="10">
    <source>
        <dbReference type="PROSITE" id="PS51873"/>
    </source>
</evidence>
<dbReference type="VEuPathDB" id="FungiDB:SPRG_14879"/>
<keyword evidence="8" id="KW-0862">Zinc</keyword>
<evidence type="ECO:0000313" key="11">
    <source>
        <dbReference type="EMBL" id="KDO19359.1"/>
    </source>
</evidence>
<dbReference type="KEGG" id="spar:SPRG_14879"/>
<evidence type="ECO:0000256" key="9">
    <source>
        <dbReference type="SAM" id="Phobius"/>
    </source>
</evidence>
<dbReference type="Gene3D" id="3.30.40.10">
    <property type="entry name" value="Zinc/RING finger domain, C3HC4 (zinc finger)"/>
    <property type="match status" value="1"/>
</dbReference>
<dbReference type="InterPro" id="IPR044066">
    <property type="entry name" value="TRIAD_supradom"/>
</dbReference>
<evidence type="ECO:0000256" key="6">
    <source>
        <dbReference type="ARBA" id="ARBA00022771"/>
    </source>
</evidence>
<keyword evidence="7" id="KW-0833">Ubl conjugation pathway</keyword>
<evidence type="ECO:0000256" key="8">
    <source>
        <dbReference type="ARBA" id="ARBA00022833"/>
    </source>
</evidence>